<organism evidence="1 3">
    <name type="scientific">Medicago truncatula</name>
    <name type="common">Barrel medic</name>
    <name type="synonym">Medicago tribuloides</name>
    <dbReference type="NCBI Taxonomy" id="3880"/>
    <lineage>
        <taxon>Eukaryota</taxon>
        <taxon>Viridiplantae</taxon>
        <taxon>Streptophyta</taxon>
        <taxon>Embryophyta</taxon>
        <taxon>Tracheophyta</taxon>
        <taxon>Spermatophyta</taxon>
        <taxon>Magnoliopsida</taxon>
        <taxon>eudicotyledons</taxon>
        <taxon>Gunneridae</taxon>
        <taxon>Pentapetalae</taxon>
        <taxon>rosids</taxon>
        <taxon>fabids</taxon>
        <taxon>Fabales</taxon>
        <taxon>Fabaceae</taxon>
        <taxon>Papilionoideae</taxon>
        <taxon>50 kb inversion clade</taxon>
        <taxon>NPAAA clade</taxon>
        <taxon>Hologalegina</taxon>
        <taxon>IRL clade</taxon>
        <taxon>Trifolieae</taxon>
        <taxon>Medicago</taxon>
    </lineage>
</organism>
<evidence type="ECO:0000313" key="1">
    <source>
        <dbReference type="EMBL" id="KEH20036.1"/>
    </source>
</evidence>
<accession>A0A072TS61</accession>
<evidence type="ECO:0000313" key="2">
    <source>
        <dbReference type="EnsemblPlants" id="KEH20036"/>
    </source>
</evidence>
<sequence length="127" mass="14366">MAQNSLNIGLHRPNFVSPLSEHVLQTELPKGWKIPKFTTFDGDTKCPHLVHYPSTAFNSAFDAFGKESQLVVIHGEIDQNRNKSPKEENCEEMEKFLRVKNRATFKIACGTICERGTKDSTKKSSKK</sequence>
<reference evidence="2" key="3">
    <citation type="submission" date="2015-04" db="UniProtKB">
        <authorList>
            <consortium name="EnsemblPlants"/>
        </authorList>
    </citation>
    <scope>IDENTIFICATION</scope>
    <source>
        <strain evidence="2">cv. Jemalong A17</strain>
    </source>
</reference>
<evidence type="ECO:0000313" key="3">
    <source>
        <dbReference type="Proteomes" id="UP000002051"/>
    </source>
</evidence>
<reference evidence="1 3" key="1">
    <citation type="journal article" date="2011" name="Nature">
        <title>The Medicago genome provides insight into the evolution of rhizobial symbioses.</title>
        <authorList>
            <person name="Young N.D."/>
            <person name="Debelle F."/>
            <person name="Oldroyd G.E."/>
            <person name="Geurts R."/>
            <person name="Cannon S.B."/>
            <person name="Udvardi M.K."/>
            <person name="Benedito V.A."/>
            <person name="Mayer K.F."/>
            <person name="Gouzy J."/>
            <person name="Schoof H."/>
            <person name="Van de Peer Y."/>
            <person name="Proost S."/>
            <person name="Cook D.R."/>
            <person name="Meyers B.C."/>
            <person name="Spannagl M."/>
            <person name="Cheung F."/>
            <person name="De Mita S."/>
            <person name="Krishnakumar V."/>
            <person name="Gundlach H."/>
            <person name="Zhou S."/>
            <person name="Mudge J."/>
            <person name="Bharti A.K."/>
            <person name="Murray J.D."/>
            <person name="Naoumkina M.A."/>
            <person name="Rosen B."/>
            <person name="Silverstein K.A."/>
            <person name="Tang H."/>
            <person name="Rombauts S."/>
            <person name="Zhao P.X."/>
            <person name="Zhou P."/>
            <person name="Barbe V."/>
            <person name="Bardou P."/>
            <person name="Bechner M."/>
            <person name="Bellec A."/>
            <person name="Berger A."/>
            <person name="Berges H."/>
            <person name="Bidwell S."/>
            <person name="Bisseling T."/>
            <person name="Choisne N."/>
            <person name="Couloux A."/>
            <person name="Denny R."/>
            <person name="Deshpande S."/>
            <person name="Dai X."/>
            <person name="Doyle J.J."/>
            <person name="Dudez A.M."/>
            <person name="Farmer A.D."/>
            <person name="Fouteau S."/>
            <person name="Franken C."/>
            <person name="Gibelin C."/>
            <person name="Gish J."/>
            <person name="Goldstein S."/>
            <person name="Gonzalez A.J."/>
            <person name="Green P.J."/>
            <person name="Hallab A."/>
            <person name="Hartog M."/>
            <person name="Hua A."/>
            <person name="Humphray S.J."/>
            <person name="Jeong D.H."/>
            <person name="Jing Y."/>
            <person name="Jocker A."/>
            <person name="Kenton S.M."/>
            <person name="Kim D.J."/>
            <person name="Klee K."/>
            <person name="Lai H."/>
            <person name="Lang C."/>
            <person name="Lin S."/>
            <person name="Macmil S.L."/>
            <person name="Magdelenat G."/>
            <person name="Matthews L."/>
            <person name="McCorrison J."/>
            <person name="Monaghan E.L."/>
            <person name="Mun J.H."/>
            <person name="Najar F.Z."/>
            <person name="Nicholson C."/>
            <person name="Noirot C."/>
            <person name="O'Bleness M."/>
            <person name="Paule C.R."/>
            <person name="Poulain J."/>
            <person name="Prion F."/>
            <person name="Qin B."/>
            <person name="Qu C."/>
            <person name="Retzel E.F."/>
            <person name="Riddle C."/>
            <person name="Sallet E."/>
            <person name="Samain S."/>
            <person name="Samson N."/>
            <person name="Sanders I."/>
            <person name="Saurat O."/>
            <person name="Scarpelli C."/>
            <person name="Schiex T."/>
            <person name="Segurens B."/>
            <person name="Severin A.J."/>
            <person name="Sherrier D.J."/>
            <person name="Shi R."/>
            <person name="Sims S."/>
            <person name="Singer S.R."/>
            <person name="Sinharoy S."/>
            <person name="Sterck L."/>
            <person name="Viollet A."/>
            <person name="Wang B.B."/>
            <person name="Wang K."/>
            <person name="Wang M."/>
            <person name="Wang X."/>
            <person name="Warfsmann J."/>
            <person name="Weissenbach J."/>
            <person name="White D.D."/>
            <person name="White J.D."/>
            <person name="Wiley G.B."/>
            <person name="Wincker P."/>
            <person name="Xing Y."/>
            <person name="Yang L."/>
            <person name="Yao Z."/>
            <person name="Ying F."/>
            <person name="Zhai J."/>
            <person name="Zhou L."/>
            <person name="Zuber A."/>
            <person name="Denarie J."/>
            <person name="Dixon R.A."/>
            <person name="May G.D."/>
            <person name="Schwartz D.C."/>
            <person name="Rogers J."/>
            <person name="Quetier F."/>
            <person name="Town C.D."/>
            <person name="Roe B.A."/>
        </authorList>
    </citation>
    <scope>NUCLEOTIDE SEQUENCE [LARGE SCALE GENOMIC DNA]</scope>
    <source>
        <strain evidence="1">A17</strain>
        <strain evidence="2 3">cv. Jemalong A17</strain>
    </source>
</reference>
<dbReference type="HOGENOM" id="CLU_1973848_0_0_1"/>
<dbReference type="Proteomes" id="UP000002051">
    <property type="component" value="Chromosome 8"/>
</dbReference>
<keyword evidence="3" id="KW-1185">Reference proteome</keyword>
<gene>
    <name evidence="1" type="ordered locus">MTR_8g064900</name>
</gene>
<reference evidence="1 3" key="2">
    <citation type="journal article" date="2014" name="BMC Genomics">
        <title>An improved genome release (version Mt4.0) for the model legume Medicago truncatula.</title>
        <authorList>
            <person name="Tang H."/>
            <person name="Krishnakumar V."/>
            <person name="Bidwell S."/>
            <person name="Rosen B."/>
            <person name="Chan A."/>
            <person name="Zhou S."/>
            <person name="Gentzbittel L."/>
            <person name="Childs K.L."/>
            <person name="Yandell M."/>
            <person name="Gundlach H."/>
            <person name="Mayer K.F."/>
            <person name="Schwartz D.C."/>
            <person name="Town C.D."/>
        </authorList>
    </citation>
    <scope>GENOME REANNOTATION</scope>
    <source>
        <strain evidence="1">A17</strain>
        <strain evidence="2 3">cv. Jemalong A17</strain>
    </source>
</reference>
<dbReference type="EnsemblPlants" id="KEH20036">
    <property type="protein sequence ID" value="KEH20036"/>
    <property type="gene ID" value="MTR_8g064900"/>
</dbReference>
<name>A0A072TS61_MEDTR</name>
<dbReference type="EMBL" id="CM001224">
    <property type="protein sequence ID" value="KEH20036.1"/>
    <property type="molecule type" value="Genomic_DNA"/>
</dbReference>
<protein>
    <submittedName>
        <fullName evidence="1 2">Uncharacterized protein</fullName>
    </submittedName>
</protein>
<proteinExistence type="predicted"/>
<dbReference type="AlphaFoldDB" id="A0A072TS61"/>